<evidence type="ECO:0000313" key="3">
    <source>
        <dbReference type="Proteomes" id="UP001221898"/>
    </source>
</evidence>
<feature type="compositionally biased region" description="Basic residues" evidence="1">
    <location>
        <begin position="95"/>
        <end position="108"/>
    </location>
</feature>
<dbReference type="EMBL" id="JAINUG010000075">
    <property type="protein sequence ID" value="KAJ8400629.1"/>
    <property type="molecule type" value="Genomic_DNA"/>
</dbReference>
<reference evidence="2" key="1">
    <citation type="journal article" date="2023" name="Science">
        <title>Genome structures resolve the early diversification of teleost fishes.</title>
        <authorList>
            <person name="Parey E."/>
            <person name="Louis A."/>
            <person name="Montfort J."/>
            <person name="Bouchez O."/>
            <person name="Roques C."/>
            <person name="Iampietro C."/>
            <person name="Lluch J."/>
            <person name="Castinel A."/>
            <person name="Donnadieu C."/>
            <person name="Desvignes T."/>
            <person name="Floi Bucao C."/>
            <person name="Jouanno E."/>
            <person name="Wen M."/>
            <person name="Mejri S."/>
            <person name="Dirks R."/>
            <person name="Jansen H."/>
            <person name="Henkel C."/>
            <person name="Chen W.J."/>
            <person name="Zahm M."/>
            <person name="Cabau C."/>
            <person name="Klopp C."/>
            <person name="Thompson A.W."/>
            <person name="Robinson-Rechavi M."/>
            <person name="Braasch I."/>
            <person name="Lecointre G."/>
            <person name="Bobe J."/>
            <person name="Postlethwait J.H."/>
            <person name="Berthelot C."/>
            <person name="Roest Crollius H."/>
            <person name="Guiguen Y."/>
        </authorList>
    </citation>
    <scope>NUCLEOTIDE SEQUENCE</scope>
    <source>
        <strain evidence="2">NC1722</strain>
    </source>
</reference>
<organism evidence="2 3">
    <name type="scientific">Aldrovandia affinis</name>
    <dbReference type="NCBI Taxonomy" id="143900"/>
    <lineage>
        <taxon>Eukaryota</taxon>
        <taxon>Metazoa</taxon>
        <taxon>Chordata</taxon>
        <taxon>Craniata</taxon>
        <taxon>Vertebrata</taxon>
        <taxon>Euteleostomi</taxon>
        <taxon>Actinopterygii</taxon>
        <taxon>Neopterygii</taxon>
        <taxon>Teleostei</taxon>
        <taxon>Notacanthiformes</taxon>
        <taxon>Halosauridae</taxon>
        <taxon>Aldrovandia</taxon>
    </lineage>
</organism>
<evidence type="ECO:0000256" key="1">
    <source>
        <dbReference type="SAM" id="MobiDB-lite"/>
    </source>
</evidence>
<protein>
    <submittedName>
        <fullName evidence="2">Uncharacterized protein</fullName>
    </submittedName>
</protein>
<name>A0AAD7SDN1_9TELE</name>
<feature type="region of interest" description="Disordered" evidence="1">
    <location>
        <begin position="37"/>
        <end position="110"/>
    </location>
</feature>
<comment type="caution">
    <text evidence="2">The sequence shown here is derived from an EMBL/GenBank/DDBJ whole genome shotgun (WGS) entry which is preliminary data.</text>
</comment>
<accession>A0AAD7SDN1</accession>
<feature type="compositionally biased region" description="Basic and acidic residues" evidence="1">
    <location>
        <begin position="37"/>
        <end position="54"/>
    </location>
</feature>
<sequence length="250" mass="27150">MTLPFVSSLPFASHQGDVITQSCPIVRLARNLKRRKRFEERAERKRDETEDGRARVRPSARLLAGGSGESNGPAKEPSGGQTGSPVTRELTACGGRRRRRTRPLKSYKRPSSVDRTTLVLRSLISLNCGAGLLVRVLETGDAIEIQSVRQSPSLRSFDLISLSDSGFTPLRLDSGIFFVRSPSDGGRHLNLDPAEAQGANGTPLAYGVANEGAPRRLKAVTFARTEGRGNGSGTVAWETENNLKKEKRAL</sequence>
<gene>
    <name evidence="2" type="ORF">AAFF_G00393980</name>
</gene>
<evidence type="ECO:0000313" key="2">
    <source>
        <dbReference type="EMBL" id="KAJ8400629.1"/>
    </source>
</evidence>
<keyword evidence="3" id="KW-1185">Reference proteome</keyword>
<dbReference type="AlphaFoldDB" id="A0AAD7SDN1"/>
<proteinExistence type="predicted"/>
<dbReference type="Proteomes" id="UP001221898">
    <property type="component" value="Unassembled WGS sequence"/>
</dbReference>